<keyword evidence="3" id="KW-1185">Reference proteome</keyword>
<accession>A0A9P3LAG3</accession>
<feature type="region of interest" description="Disordered" evidence="1">
    <location>
        <begin position="1"/>
        <end position="26"/>
    </location>
</feature>
<reference evidence="2 3" key="1">
    <citation type="submission" date="2021-08" db="EMBL/GenBank/DDBJ databases">
        <title>Draft Genome Sequence of Phanerochaete sordida strain YK-624.</title>
        <authorList>
            <person name="Mori T."/>
            <person name="Dohra H."/>
            <person name="Suzuki T."/>
            <person name="Kawagishi H."/>
            <person name="Hirai H."/>
        </authorList>
    </citation>
    <scope>NUCLEOTIDE SEQUENCE [LARGE SCALE GENOMIC DNA]</scope>
    <source>
        <strain evidence="2 3">YK-624</strain>
    </source>
</reference>
<evidence type="ECO:0000313" key="2">
    <source>
        <dbReference type="EMBL" id="GJE88376.1"/>
    </source>
</evidence>
<organism evidence="2 3">
    <name type="scientific">Phanerochaete sordida</name>
    <dbReference type="NCBI Taxonomy" id="48140"/>
    <lineage>
        <taxon>Eukaryota</taxon>
        <taxon>Fungi</taxon>
        <taxon>Dikarya</taxon>
        <taxon>Basidiomycota</taxon>
        <taxon>Agaricomycotina</taxon>
        <taxon>Agaricomycetes</taxon>
        <taxon>Polyporales</taxon>
        <taxon>Phanerochaetaceae</taxon>
        <taxon>Phanerochaete</taxon>
    </lineage>
</organism>
<name>A0A9P3LAG3_9APHY</name>
<proteinExistence type="predicted"/>
<protein>
    <submittedName>
        <fullName evidence="2">Uncharacterized protein</fullName>
    </submittedName>
</protein>
<evidence type="ECO:0000256" key="1">
    <source>
        <dbReference type="SAM" id="MobiDB-lite"/>
    </source>
</evidence>
<dbReference type="Proteomes" id="UP000703269">
    <property type="component" value="Unassembled WGS sequence"/>
</dbReference>
<evidence type="ECO:0000313" key="3">
    <source>
        <dbReference type="Proteomes" id="UP000703269"/>
    </source>
</evidence>
<dbReference type="AlphaFoldDB" id="A0A9P3LAG3"/>
<gene>
    <name evidence="2" type="ORF">PsYK624_044590</name>
</gene>
<dbReference type="EMBL" id="BPQB01000009">
    <property type="protein sequence ID" value="GJE88376.1"/>
    <property type="molecule type" value="Genomic_DNA"/>
</dbReference>
<comment type="caution">
    <text evidence="2">The sequence shown here is derived from an EMBL/GenBank/DDBJ whole genome shotgun (WGS) entry which is preliminary data.</text>
</comment>
<sequence>MSLSAVDELPTSAFPEPTGPIKNRRKMLPSPKSPYFQHEISAMRLWLWILLRCTLVLVDSEVSTNSVSLCRWDSYPKTERFARH</sequence>